<proteinExistence type="predicted"/>
<dbReference type="EMBL" id="QXDL01000022">
    <property type="protein sequence ID" value="RIH89074.1"/>
    <property type="molecule type" value="Genomic_DNA"/>
</dbReference>
<evidence type="ECO:0000259" key="1">
    <source>
        <dbReference type="Pfam" id="PF14326"/>
    </source>
</evidence>
<sequence length="166" mass="17658">MRVLAIVLALVAAGCGPSVVTVRSGDLGTWFKGQYGLELTQVIKRFEPGKGAGAAYRVGEAVRFVLNLDRQGHVAVISLDLDAQSTPRLLGRYFLAAGDQVLPPPGGPSEYRLSPPAGWQRVRVIFTDRQGPSALSARDGDAATAAYIRSSGATVFDVAETYLVIR</sequence>
<dbReference type="PROSITE" id="PS51257">
    <property type="entry name" value="PROKAR_LIPOPROTEIN"/>
    <property type="match status" value="1"/>
</dbReference>
<dbReference type="RefSeq" id="WP_119314045.1">
    <property type="nucleotide sequence ID" value="NZ_QXDL01000022.1"/>
</dbReference>
<accession>A0A399EWY2</accession>
<dbReference type="OrthoDB" id="68403at2"/>
<dbReference type="AlphaFoldDB" id="A0A399EWY2"/>
<dbReference type="Pfam" id="PF14326">
    <property type="entry name" value="DUF4384"/>
    <property type="match status" value="1"/>
</dbReference>
<dbReference type="Proteomes" id="UP000265715">
    <property type="component" value="Unassembled WGS sequence"/>
</dbReference>
<dbReference type="InterPro" id="IPR025493">
    <property type="entry name" value="DUF4384"/>
</dbReference>
<evidence type="ECO:0000313" key="3">
    <source>
        <dbReference type="Proteomes" id="UP000265715"/>
    </source>
</evidence>
<evidence type="ECO:0000313" key="2">
    <source>
        <dbReference type="EMBL" id="RIH89074.1"/>
    </source>
</evidence>
<reference evidence="2 3" key="1">
    <citation type="submission" date="2018-08" db="EMBL/GenBank/DDBJ databases">
        <title>Meiothermus terrae DSM 26712 genome sequencing project.</title>
        <authorList>
            <person name="Da Costa M.S."/>
            <person name="Albuquerque L."/>
            <person name="Raposo P."/>
            <person name="Froufe H.J.C."/>
            <person name="Barroso C.S."/>
            <person name="Egas C."/>
        </authorList>
    </citation>
    <scope>NUCLEOTIDE SEQUENCE [LARGE SCALE GENOMIC DNA]</scope>
    <source>
        <strain evidence="2 3">DSM 26712</strain>
    </source>
</reference>
<keyword evidence="3" id="KW-1185">Reference proteome</keyword>
<protein>
    <recommendedName>
        <fullName evidence="1">DUF4384 domain-containing protein</fullName>
    </recommendedName>
</protein>
<name>A0A399EWY2_9DEIN</name>
<organism evidence="2 3">
    <name type="scientific">Calidithermus terrae</name>
    <dbReference type="NCBI Taxonomy" id="1408545"/>
    <lineage>
        <taxon>Bacteria</taxon>
        <taxon>Thermotogati</taxon>
        <taxon>Deinococcota</taxon>
        <taxon>Deinococci</taxon>
        <taxon>Thermales</taxon>
        <taxon>Thermaceae</taxon>
        <taxon>Calidithermus</taxon>
    </lineage>
</organism>
<comment type="caution">
    <text evidence="2">The sequence shown here is derived from an EMBL/GenBank/DDBJ whole genome shotgun (WGS) entry which is preliminary data.</text>
</comment>
<gene>
    <name evidence="2" type="ORF">Mterra_00844</name>
</gene>
<feature type="domain" description="DUF4384" evidence="1">
    <location>
        <begin position="56"/>
        <end position="129"/>
    </location>
</feature>